<proteinExistence type="predicted"/>
<feature type="region of interest" description="Disordered" evidence="2">
    <location>
        <begin position="1"/>
        <end position="53"/>
    </location>
</feature>
<keyword evidence="1" id="KW-0175">Coiled coil</keyword>
<feature type="compositionally biased region" description="Low complexity" evidence="2">
    <location>
        <begin position="94"/>
        <end position="104"/>
    </location>
</feature>
<dbReference type="OrthoDB" id="99432at2759"/>
<feature type="compositionally biased region" description="Low complexity" evidence="2">
    <location>
        <begin position="38"/>
        <end position="50"/>
    </location>
</feature>
<dbReference type="AlphaFoldDB" id="A0A409XYL2"/>
<organism evidence="4 5">
    <name type="scientific">Gymnopilus dilepis</name>
    <dbReference type="NCBI Taxonomy" id="231916"/>
    <lineage>
        <taxon>Eukaryota</taxon>
        <taxon>Fungi</taxon>
        <taxon>Dikarya</taxon>
        <taxon>Basidiomycota</taxon>
        <taxon>Agaricomycotina</taxon>
        <taxon>Agaricomycetes</taxon>
        <taxon>Agaricomycetidae</taxon>
        <taxon>Agaricales</taxon>
        <taxon>Agaricineae</taxon>
        <taxon>Hymenogastraceae</taxon>
        <taxon>Gymnopilus</taxon>
    </lineage>
</organism>
<feature type="region of interest" description="Disordered" evidence="2">
    <location>
        <begin position="94"/>
        <end position="216"/>
    </location>
</feature>
<gene>
    <name evidence="4" type="ORF">CVT26_015609</name>
</gene>
<feature type="compositionally biased region" description="Acidic residues" evidence="2">
    <location>
        <begin position="303"/>
        <end position="315"/>
    </location>
</feature>
<name>A0A409XYL2_9AGAR</name>
<comment type="caution">
    <text evidence="4">The sequence shown here is derived from an EMBL/GenBank/DDBJ whole genome shotgun (WGS) entry which is preliminary data.</text>
</comment>
<feature type="region of interest" description="Disordered" evidence="2">
    <location>
        <begin position="484"/>
        <end position="566"/>
    </location>
</feature>
<evidence type="ECO:0000313" key="5">
    <source>
        <dbReference type="Proteomes" id="UP000284706"/>
    </source>
</evidence>
<dbReference type="STRING" id="231916.A0A409XYL2"/>
<dbReference type="InParanoid" id="A0A409XYL2"/>
<keyword evidence="5" id="KW-1185">Reference proteome</keyword>
<feature type="compositionally biased region" description="Acidic residues" evidence="2">
    <location>
        <begin position="173"/>
        <end position="192"/>
    </location>
</feature>
<feature type="region of interest" description="Disordered" evidence="2">
    <location>
        <begin position="292"/>
        <end position="350"/>
    </location>
</feature>
<dbReference type="Pfam" id="PF20681">
    <property type="entry name" value="DUF6818"/>
    <property type="match status" value="1"/>
</dbReference>
<reference evidence="4 5" key="1">
    <citation type="journal article" date="2018" name="Evol. Lett.">
        <title>Horizontal gene cluster transfer increased hallucinogenic mushroom diversity.</title>
        <authorList>
            <person name="Reynolds H.T."/>
            <person name="Vijayakumar V."/>
            <person name="Gluck-Thaler E."/>
            <person name="Korotkin H.B."/>
            <person name="Matheny P.B."/>
            <person name="Slot J.C."/>
        </authorList>
    </citation>
    <scope>NUCLEOTIDE SEQUENCE [LARGE SCALE GENOMIC DNA]</scope>
    <source>
        <strain evidence="4 5">SRW20</strain>
    </source>
</reference>
<dbReference type="PANTHER" id="PTHR34409:SF1">
    <property type="entry name" value="MYB-LIKE DOMAIN-CONTAINING PROTEIN"/>
    <property type="match status" value="1"/>
</dbReference>
<dbReference type="InterPro" id="IPR049203">
    <property type="entry name" value="DUF6818"/>
</dbReference>
<evidence type="ECO:0000256" key="1">
    <source>
        <dbReference type="SAM" id="Coils"/>
    </source>
</evidence>
<accession>A0A409XYL2</accession>
<evidence type="ECO:0000259" key="3">
    <source>
        <dbReference type="Pfam" id="PF20681"/>
    </source>
</evidence>
<feature type="compositionally biased region" description="Low complexity" evidence="2">
    <location>
        <begin position="540"/>
        <end position="566"/>
    </location>
</feature>
<feature type="coiled-coil region" evidence="1">
    <location>
        <begin position="382"/>
        <end position="423"/>
    </location>
</feature>
<protein>
    <recommendedName>
        <fullName evidence="3">DUF6818 domain-containing protein</fullName>
    </recommendedName>
</protein>
<dbReference type="Proteomes" id="UP000284706">
    <property type="component" value="Unassembled WGS sequence"/>
</dbReference>
<evidence type="ECO:0000256" key="2">
    <source>
        <dbReference type="SAM" id="MobiDB-lite"/>
    </source>
</evidence>
<sequence length="566" mass="61336">MEQGTPARQPFAPRPTGASNIPQISSDDKAQPAPLNRPGTPWTTPFTFPTYDASNGMHAGVGGFIGAFSATESSNRTLTSKDLFPLSGLLAAANANARSSSSSMAPPPLPRISDPSAVPLPATSDADLQDGRTVVQAIGLLPSPKVAGARRSRPAKAPQPSDKGKGKRKRDEVSEDSDSSDESSAESGDDEGERPAKRANHGGRRPGAGNYSDPDVQKLLDLVEKELPIGQRGWKAVHKRYTKYAEKHKRHVRDCKALENKFKQLAGCRKPTGSGRRPGFITRAKAIDKKINEKAGTQNINDSEFEMDSEEEEGGMEAPDTQPSKKHTVVARSDRTEAPAPRRPRGGPASDLVQKIASALDPDAQRIRDEERANRSLHTTQIFSLNQQLRDAQNTIETLRADNLHLRERLNKVERIRDRLDTELNFERRLAGLGASSRGFEVPFDKALKYNPDVKRVKGKVRHDEIYPEGGRLTTWLTDGSSASDFGDSDKENILPSSDISRPDLRIGCSSLKPQHRKYGQSSSPTSSSPQFGEKPLPMASQPLSYLASAASSAASAGPSSLPHNA</sequence>
<dbReference type="EMBL" id="NHYE01001409">
    <property type="protein sequence ID" value="PPQ95870.1"/>
    <property type="molecule type" value="Genomic_DNA"/>
</dbReference>
<dbReference type="PANTHER" id="PTHR34409">
    <property type="entry name" value="SET DOMAIN-CONTAINING PROTEIN"/>
    <property type="match status" value="1"/>
</dbReference>
<feature type="domain" description="DUF6818" evidence="3">
    <location>
        <begin position="228"/>
        <end position="304"/>
    </location>
</feature>
<evidence type="ECO:0000313" key="4">
    <source>
        <dbReference type="EMBL" id="PPQ95870.1"/>
    </source>
</evidence>